<proteinExistence type="predicted"/>
<accession>Q4S4M3</accession>
<dbReference type="KEGG" id="tng:GSTEN00024118G001"/>
<dbReference type="EMBL" id="CAAE01014738">
    <property type="protein sequence ID" value="CAG04409.1"/>
    <property type="molecule type" value="Genomic_DNA"/>
</dbReference>
<dbReference type="AlphaFoldDB" id="Q4S4M3"/>
<reference evidence="1" key="2">
    <citation type="submission" date="2004-02" db="EMBL/GenBank/DDBJ databases">
        <authorList>
            <consortium name="Genoscope"/>
            <consortium name="Whitehead Institute Centre for Genome Research"/>
        </authorList>
    </citation>
    <scope>NUCLEOTIDE SEQUENCE</scope>
</reference>
<organism evidence="1">
    <name type="scientific">Tetraodon nigroviridis</name>
    <name type="common">Spotted green pufferfish</name>
    <name type="synonym">Chelonodon nigroviridis</name>
    <dbReference type="NCBI Taxonomy" id="99883"/>
    <lineage>
        <taxon>Eukaryota</taxon>
        <taxon>Metazoa</taxon>
        <taxon>Chordata</taxon>
        <taxon>Craniata</taxon>
        <taxon>Vertebrata</taxon>
        <taxon>Euteleostomi</taxon>
        <taxon>Actinopterygii</taxon>
        <taxon>Neopterygii</taxon>
        <taxon>Teleostei</taxon>
        <taxon>Neoteleostei</taxon>
        <taxon>Acanthomorphata</taxon>
        <taxon>Eupercaria</taxon>
        <taxon>Tetraodontiformes</taxon>
        <taxon>Tetradontoidea</taxon>
        <taxon>Tetraodontidae</taxon>
        <taxon>Tetraodon</taxon>
    </lineage>
</organism>
<name>Q4S4M3_TETNG</name>
<sequence>MTCLQVWSYPIAAQCCETQGCQVKTEGPVKRPVYQVQGLSI</sequence>
<reference evidence="1" key="1">
    <citation type="journal article" date="2004" name="Nature">
        <title>Genome duplication in the teleost fish Tetraodon nigroviridis reveals the early vertebrate proto-karyotype.</title>
        <authorList>
            <person name="Jaillon O."/>
            <person name="Aury J.-M."/>
            <person name="Brunet F."/>
            <person name="Petit J.-L."/>
            <person name="Stange-Thomann N."/>
            <person name="Mauceli E."/>
            <person name="Bouneau L."/>
            <person name="Fischer C."/>
            <person name="Ozouf-Costaz C."/>
            <person name="Bernot A."/>
            <person name="Nicaud S."/>
            <person name="Jaffe D."/>
            <person name="Fisher S."/>
            <person name="Lutfalla G."/>
            <person name="Dossat C."/>
            <person name="Segurens B."/>
            <person name="Dasilva C."/>
            <person name="Salanoubat M."/>
            <person name="Levy M."/>
            <person name="Boudet N."/>
            <person name="Castellano S."/>
            <person name="Anthouard V."/>
            <person name="Jubin C."/>
            <person name="Castelli V."/>
            <person name="Katinka M."/>
            <person name="Vacherie B."/>
            <person name="Biemont C."/>
            <person name="Skalli Z."/>
            <person name="Cattolico L."/>
            <person name="Poulain J."/>
            <person name="De Berardinis V."/>
            <person name="Cruaud C."/>
            <person name="Duprat S."/>
            <person name="Brottier P."/>
            <person name="Coutanceau J.-P."/>
            <person name="Gouzy J."/>
            <person name="Parra G."/>
            <person name="Lardier G."/>
            <person name="Chapple C."/>
            <person name="McKernan K.J."/>
            <person name="McEwan P."/>
            <person name="Bosak S."/>
            <person name="Kellis M."/>
            <person name="Volff J.-N."/>
            <person name="Guigo R."/>
            <person name="Zody M.C."/>
            <person name="Mesirov J."/>
            <person name="Lindblad-Toh K."/>
            <person name="Birren B."/>
            <person name="Nusbaum C."/>
            <person name="Kahn D."/>
            <person name="Robinson-Rechavi M."/>
            <person name="Laudet V."/>
            <person name="Schachter V."/>
            <person name="Quetier F."/>
            <person name="Saurin W."/>
            <person name="Scarpelli C."/>
            <person name="Wincker P."/>
            <person name="Lander E.S."/>
            <person name="Weissenbach J."/>
            <person name="Roest Crollius H."/>
        </authorList>
    </citation>
    <scope>NUCLEOTIDE SEQUENCE [LARGE SCALE GENOMIC DNA]</scope>
</reference>
<protein>
    <submittedName>
        <fullName evidence="1">Chromosome 2 SCAF14738, whole genome shotgun sequence</fullName>
    </submittedName>
</protein>
<gene>
    <name evidence="1" type="ORF">GSTENG00024118001</name>
</gene>
<evidence type="ECO:0000313" key="1">
    <source>
        <dbReference type="EMBL" id="CAG04409.1"/>
    </source>
</evidence>